<evidence type="ECO:0000313" key="2">
    <source>
        <dbReference type="Proteomes" id="UP000076502"/>
    </source>
</evidence>
<evidence type="ECO:0000313" key="1">
    <source>
        <dbReference type="EMBL" id="KZC13251.1"/>
    </source>
</evidence>
<proteinExistence type="predicted"/>
<organism evidence="1 2">
    <name type="scientific">Dufourea novaeangliae</name>
    <name type="common">Sweat bee</name>
    <dbReference type="NCBI Taxonomy" id="178035"/>
    <lineage>
        <taxon>Eukaryota</taxon>
        <taxon>Metazoa</taxon>
        <taxon>Ecdysozoa</taxon>
        <taxon>Arthropoda</taxon>
        <taxon>Hexapoda</taxon>
        <taxon>Insecta</taxon>
        <taxon>Pterygota</taxon>
        <taxon>Neoptera</taxon>
        <taxon>Endopterygota</taxon>
        <taxon>Hymenoptera</taxon>
        <taxon>Apocrita</taxon>
        <taxon>Aculeata</taxon>
        <taxon>Apoidea</taxon>
        <taxon>Anthophila</taxon>
        <taxon>Halictidae</taxon>
        <taxon>Rophitinae</taxon>
        <taxon>Dufourea</taxon>
    </lineage>
</organism>
<dbReference type="AlphaFoldDB" id="A0A154PMZ3"/>
<name>A0A154PMZ3_DUFNO</name>
<reference evidence="1 2" key="1">
    <citation type="submission" date="2015-07" db="EMBL/GenBank/DDBJ databases">
        <title>The genome of Dufourea novaeangliae.</title>
        <authorList>
            <person name="Pan H."/>
            <person name="Kapheim K."/>
        </authorList>
    </citation>
    <scope>NUCLEOTIDE SEQUENCE [LARGE SCALE GENOMIC DNA]</scope>
    <source>
        <strain evidence="1">0120121106</strain>
        <tissue evidence="1">Whole body</tissue>
    </source>
</reference>
<dbReference type="SUPFAM" id="SSF48371">
    <property type="entry name" value="ARM repeat"/>
    <property type="match status" value="1"/>
</dbReference>
<dbReference type="STRING" id="178035.A0A154PMZ3"/>
<dbReference type="Proteomes" id="UP000076502">
    <property type="component" value="Unassembled WGS sequence"/>
</dbReference>
<dbReference type="EMBL" id="KQ434998">
    <property type="protein sequence ID" value="KZC13251.1"/>
    <property type="molecule type" value="Genomic_DNA"/>
</dbReference>
<keyword evidence="2" id="KW-1185">Reference proteome</keyword>
<accession>A0A154PMZ3</accession>
<protein>
    <submittedName>
        <fullName evidence="1">Uncharacterized protein</fullName>
    </submittedName>
</protein>
<dbReference type="InterPro" id="IPR016024">
    <property type="entry name" value="ARM-type_fold"/>
</dbReference>
<sequence length="976" mass="110374">MEPLFQLNVDNLDIVLMNVKRRLMMHDEDVQVTCIERVCNLFKNGGAVSSEAVLSKLIKFDVLSTIFEILHTPSDRLLPNILDFLSLVNVHRKFYECHVAMDAVDSMLKVAICVSKSRCKENQLLEKLVSVISDVLNRAVEFNVDFDAVCVPRQVLCLLKSLILDNSPDPKLKFSSIALLCVVLEHMGIEEEREDVAFKLCHKALDLMKEIVKYSDDEASVSLALVALCDVSASGVRLCIPKSDGAEMFDKSHQRKATLTKSIHGTTMYTLIPHLRNAESNETDRVKFHRSLVICLNSLYKLPDCNHDDLSNHLTGNGCLKRFLLLTTRLPENLRRSTCVLLSRVITTLADKSMSIGQWLDGSAAFESLMHRGLLDLPRDPQRWSDVLAHRGNSSLALMMLIYYHFHGTRENDMICLRSLIVRIIDLPTSEQIPSQTLKVVWFLFAVGSVHHPLPNSERDYNKAVKRLAALLRYSRSNECYTHHIDLLRYCLKCPEVPAELRNKTMDLWLVESDGDIKPLLTLDCDRVVKHYLLLVIQTGYSQRIIRLAMKGIREMIRGDNAREIAEIAWHMLPDLLSSYAPDKDEQIKAVLELTNIFIPDSLSLGTRNRCADRLTAVVLRRDADLGLRTLAVMHSYALLVTSATSKPFTIFETYIGTPNFLEELLVQGFAVEIPEFSAVCLKLLAFVVHCHEKSSIQRDKPLTIDVQSLADSLFSMRKSVHASINGMQLALELFTRSNDGSPVRLDGVTSNGGRGVVNLYETIRMLHAKSDPIQRDIVYQCLQGVLRFCHKHAEPLMYHMCTLMSNYDLVISTLDSRYVSYHFLDFVSTWFRYRRRYCNDEGPWNPKSIRKTPFEEILDRVRMYVNTVKDARVDAAVNSLRYAVLIWTRPLSRRAAKRLQRGNPVGNYSSEAFSKLARAAAAMLSRGPHKPNRDGCSRSRFDIAAAAVPPLGPAVSISAFDQSPSAILPTALQRS</sequence>
<gene>
    <name evidence="1" type="ORF">WN55_05557</name>
</gene>